<organism evidence="2 3">
    <name type="scientific">Mycena pura</name>
    <dbReference type="NCBI Taxonomy" id="153505"/>
    <lineage>
        <taxon>Eukaryota</taxon>
        <taxon>Fungi</taxon>
        <taxon>Dikarya</taxon>
        <taxon>Basidiomycota</taxon>
        <taxon>Agaricomycotina</taxon>
        <taxon>Agaricomycetes</taxon>
        <taxon>Agaricomycetidae</taxon>
        <taxon>Agaricales</taxon>
        <taxon>Marasmiineae</taxon>
        <taxon>Mycenaceae</taxon>
        <taxon>Mycena</taxon>
    </lineage>
</organism>
<protein>
    <submittedName>
        <fullName evidence="2">Uncharacterized protein</fullName>
    </submittedName>
</protein>
<reference evidence="2" key="1">
    <citation type="submission" date="2023-03" db="EMBL/GenBank/DDBJ databases">
        <title>Massive genome expansion in bonnet fungi (Mycena s.s.) driven by repeated elements and novel gene families across ecological guilds.</title>
        <authorList>
            <consortium name="Lawrence Berkeley National Laboratory"/>
            <person name="Harder C.B."/>
            <person name="Miyauchi S."/>
            <person name="Viragh M."/>
            <person name="Kuo A."/>
            <person name="Thoen E."/>
            <person name="Andreopoulos B."/>
            <person name="Lu D."/>
            <person name="Skrede I."/>
            <person name="Drula E."/>
            <person name="Henrissat B."/>
            <person name="Morin E."/>
            <person name="Kohler A."/>
            <person name="Barry K."/>
            <person name="LaButti K."/>
            <person name="Morin E."/>
            <person name="Salamov A."/>
            <person name="Lipzen A."/>
            <person name="Mereny Z."/>
            <person name="Hegedus B."/>
            <person name="Baldrian P."/>
            <person name="Stursova M."/>
            <person name="Weitz H."/>
            <person name="Taylor A."/>
            <person name="Grigoriev I.V."/>
            <person name="Nagy L.G."/>
            <person name="Martin F."/>
            <person name="Kauserud H."/>
        </authorList>
    </citation>
    <scope>NUCLEOTIDE SEQUENCE</scope>
    <source>
        <strain evidence="2">9144</strain>
    </source>
</reference>
<evidence type="ECO:0000313" key="2">
    <source>
        <dbReference type="EMBL" id="KAJ7189660.1"/>
    </source>
</evidence>
<evidence type="ECO:0000256" key="1">
    <source>
        <dbReference type="SAM" id="MobiDB-lite"/>
    </source>
</evidence>
<keyword evidence="3" id="KW-1185">Reference proteome</keyword>
<feature type="region of interest" description="Disordered" evidence="1">
    <location>
        <begin position="181"/>
        <end position="209"/>
    </location>
</feature>
<dbReference type="AlphaFoldDB" id="A0AAD6UNV3"/>
<gene>
    <name evidence="2" type="ORF">GGX14DRAFT_408648</name>
</gene>
<accession>A0AAD6UNV3</accession>
<evidence type="ECO:0000313" key="3">
    <source>
        <dbReference type="Proteomes" id="UP001219525"/>
    </source>
</evidence>
<dbReference type="Proteomes" id="UP001219525">
    <property type="component" value="Unassembled WGS sequence"/>
</dbReference>
<comment type="caution">
    <text evidence="2">The sequence shown here is derived from an EMBL/GenBank/DDBJ whole genome shotgun (WGS) entry which is preliminary data.</text>
</comment>
<feature type="compositionally biased region" description="Polar residues" evidence="1">
    <location>
        <begin position="196"/>
        <end position="209"/>
    </location>
</feature>
<name>A0AAD6UNV3_9AGAR</name>
<proteinExistence type="predicted"/>
<sequence length="328" mass="35729">MGSGYFCRGVHSLASSPHLLFTFAAASTSHGRPAPHQCKTTSPWIRDAPVRFMPTCPGSEGTTKTRGNSAVQQLSKKPSSPYLPAAASTSLCQSAVGPTAQDRTCTTVRAARPTGGRWSAGLPVIPALRRARRHSPPFLYATDIDRRRRPVRYPVADPAQPASASEPPVLFSLASNLTHRSRAPRSTCADPDVDPDSQSQHLSPTGRRQSIHSLHESVCDADIYFVIVILLSRPSPKLTNFEPRLLVTTISVMSKNKVEGLRKVLANRPRKGKRPALPSKLVLATWSGILDDEQSLPADWLREPRVLVGKHALPPRIPYRQNNSQGIG</sequence>
<dbReference type="EMBL" id="JARJCW010000170">
    <property type="protein sequence ID" value="KAJ7189660.1"/>
    <property type="molecule type" value="Genomic_DNA"/>
</dbReference>